<keyword evidence="1" id="KW-1133">Transmembrane helix</keyword>
<feature type="transmembrane region" description="Helical" evidence="1">
    <location>
        <begin position="32"/>
        <end position="52"/>
    </location>
</feature>
<evidence type="ECO:0000313" key="3">
    <source>
        <dbReference type="Proteomes" id="UP000682403"/>
    </source>
</evidence>
<proteinExistence type="predicted"/>
<dbReference type="Proteomes" id="UP000682403">
    <property type="component" value="Unassembled WGS sequence"/>
</dbReference>
<protein>
    <submittedName>
        <fullName evidence="2">YjzD family protein</fullName>
    </submittedName>
</protein>
<dbReference type="Pfam" id="PF11151">
    <property type="entry name" value="DUF2929"/>
    <property type="match status" value="1"/>
</dbReference>
<dbReference type="RefSeq" id="WP_035409308.1">
    <property type="nucleotide sequence ID" value="NZ_JAGVRK010000001.1"/>
</dbReference>
<organism evidence="2 3">
    <name type="scientific">Metabacillus flavus</name>
    <dbReference type="NCBI Taxonomy" id="2823519"/>
    <lineage>
        <taxon>Bacteria</taxon>
        <taxon>Bacillati</taxon>
        <taxon>Bacillota</taxon>
        <taxon>Bacilli</taxon>
        <taxon>Bacillales</taxon>
        <taxon>Bacillaceae</taxon>
        <taxon>Metabacillus</taxon>
    </lineage>
</organism>
<gene>
    <name evidence="2" type="ORF">J9317_06295</name>
</gene>
<evidence type="ECO:0000256" key="1">
    <source>
        <dbReference type="SAM" id="Phobius"/>
    </source>
</evidence>
<dbReference type="InterPro" id="IPR021324">
    <property type="entry name" value="DUF2929"/>
</dbReference>
<comment type="caution">
    <text evidence="2">The sequence shown here is derived from an EMBL/GenBank/DDBJ whole genome shotgun (WGS) entry which is preliminary data.</text>
</comment>
<keyword evidence="3" id="KW-1185">Reference proteome</keyword>
<keyword evidence="1" id="KW-0472">Membrane</keyword>
<dbReference type="EMBL" id="JAGVRK010000001">
    <property type="protein sequence ID" value="MBS2968367.1"/>
    <property type="molecule type" value="Genomic_DNA"/>
</dbReference>
<sequence>MRYFWTFFWAFLLVHMLTYVTSSMVGSAYDFMTATILSVVVTILIFAIAALIPNEPVNDQH</sequence>
<evidence type="ECO:0000313" key="2">
    <source>
        <dbReference type="EMBL" id="MBS2968367.1"/>
    </source>
</evidence>
<keyword evidence="1" id="KW-0812">Transmembrane</keyword>
<name>A0ABS5LCA2_9BACI</name>
<accession>A0ABS5LCA2</accession>
<reference evidence="2 3" key="1">
    <citation type="submission" date="2021-04" db="EMBL/GenBank/DDBJ databases">
        <title>Metabacillus sp. strain KIGAM252 whole genome sequence.</title>
        <authorList>
            <person name="Seo M.-J."/>
            <person name="Cho E.-S."/>
            <person name="Hwang C.Y."/>
            <person name="Yoon D.J."/>
        </authorList>
    </citation>
    <scope>NUCLEOTIDE SEQUENCE [LARGE SCALE GENOMIC DNA]</scope>
    <source>
        <strain evidence="2 3">KIGAM252</strain>
    </source>
</reference>